<dbReference type="Proteomes" id="UP001151518">
    <property type="component" value="Unassembled WGS sequence"/>
</dbReference>
<feature type="compositionally biased region" description="Low complexity" evidence="1">
    <location>
        <begin position="44"/>
        <end position="53"/>
    </location>
</feature>
<protein>
    <recommendedName>
        <fullName evidence="2">BZIP domain-containing protein</fullName>
    </recommendedName>
</protein>
<name>A0A9W8G1Q7_9FUNG</name>
<dbReference type="InterPro" id="IPR004827">
    <property type="entry name" value="bZIP"/>
</dbReference>
<dbReference type="PROSITE" id="PS50217">
    <property type="entry name" value="BZIP"/>
    <property type="match status" value="1"/>
</dbReference>
<dbReference type="OrthoDB" id="5592927at2759"/>
<dbReference type="SUPFAM" id="SSF57959">
    <property type="entry name" value="Leucine zipper domain"/>
    <property type="match status" value="1"/>
</dbReference>
<proteinExistence type="predicted"/>
<evidence type="ECO:0000313" key="3">
    <source>
        <dbReference type="EMBL" id="KAJ2670640.1"/>
    </source>
</evidence>
<dbReference type="InterPro" id="IPR046347">
    <property type="entry name" value="bZIP_sf"/>
</dbReference>
<evidence type="ECO:0000259" key="2">
    <source>
        <dbReference type="PROSITE" id="PS50217"/>
    </source>
</evidence>
<dbReference type="EMBL" id="JANBTW010000119">
    <property type="protein sequence ID" value="KAJ2670640.1"/>
    <property type="molecule type" value="Genomic_DNA"/>
</dbReference>
<feature type="domain" description="BZIP" evidence="2">
    <location>
        <begin position="136"/>
        <end position="184"/>
    </location>
</feature>
<dbReference type="AlphaFoldDB" id="A0A9W8G1Q7"/>
<dbReference type="Pfam" id="PF07716">
    <property type="entry name" value="bZIP_2"/>
    <property type="match status" value="1"/>
</dbReference>
<comment type="caution">
    <text evidence="3">The sequence shown here is derived from an EMBL/GenBank/DDBJ whole genome shotgun (WGS) entry which is preliminary data.</text>
</comment>
<sequence length="255" mass="27862">MDGGSSGDGRVPDTHQHAFAPTAKLKLPMNDPPPPVADAASIHSGRTSRSGSSTEDELDDQPNRRRPCTINSAVNMESNTDDPLANTIAHLDAPFSSAVSAVAATANADGSHNSSGGGVMWKKDLSNLLTPQTITEQAQVRRRTRNREAARRSRQRQRKREQELVKLQGQLSDRYNSLKKEREEWRIINATLKSASDSPLQIIDPAIVANEDDVALAENINSIYAFTLETSRINGELGLLLDEIISELDSMINPE</sequence>
<dbReference type="PROSITE" id="PS00036">
    <property type="entry name" value="BZIP_BASIC"/>
    <property type="match status" value="1"/>
</dbReference>
<feature type="region of interest" description="Disordered" evidence="1">
    <location>
        <begin position="1"/>
        <end position="81"/>
    </location>
</feature>
<reference evidence="3" key="1">
    <citation type="submission" date="2022-07" db="EMBL/GenBank/DDBJ databases">
        <title>Phylogenomic reconstructions and comparative analyses of Kickxellomycotina fungi.</title>
        <authorList>
            <person name="Reynolds N.K."/>
            <person name="Stajich J.E."/>
            <person name="Barry K."/>
            <person name="Grigoriev I.V."/>
            <person name="Crous P."/>
            <person name="Smith M.E."/>
        </authorList>
    </citation>
    <scope>NUCLEOTIDE SEQUENCE</scope>
    <source>
        <strain evidence="3">NRRL 3115</strain>
    </source>
</reference>
<feature type="compositionally biased region" description="Polar residues" evidence="1">
    <location>
        <begin position="69"/>
        <end position="78"/>
    </location>
</feature>
<gene>
    <name evidence="3" type="ORF">GGI25_005775</name>
</gene>
<organism evidence="3 4">
    <name type="scientific">Coemansia spiralis</name>
    <dbReference type="NCBI Taxonomy" id="417178"/>
    <lineage>
        <taxon>Eukaryota</taxon>
        <taxon>Fungi</taxon>
        <taxon>Fungi incertae sedis</taxon>
        <taxon>Zoopagomycota</taxon>
        <taxon>Kickxellomycotina</taxon>
        <taxon>Kickxellomycetes</taxon>
        <taxon>Kickxellales</taxon>
        <taxon>Kickxellaceae</taxon>
        <taxon>Coemansia</taxon>
    </lineage>
</organism>
<dbReference type="GO" id="GO:0003700">
    <property type="term" value="F:DNA-binding transcription factor activity"/>
    <property type="evidence" value="ECO:0007669"/>
    <property type="project" value="InterPro"/>
</dbReference>
<dbReference type="Gene3D" id="1.20.5.170">
    <property type="match status" value="1"/>
</dbReference>
<evidence type="ECO:0000256" key="1">
    <source>
        <dbReference type="SAM" id="MobiDB-lite"/>
    </source>
</evidence>
<evidence type="ECO:0000313" key="4">
    <source>
        <dbReference type="Proteomes" id="UP001151518"/>
    </source>
</evidence>
<accession>A0A9W8G1Q7</accession>
<feature type="region of interest" description="Disordered" evidence="1">
    <location>
        <begin position="137"/>
        <end position="163"/>
    </location>
</feature>